<dbReference type="Proteomes" id="UP000184510">
    <property type="component" value="Unassembled WGS sequence"/>
</dbReference>
<accession>A0A1M6H0W7</accession>
<dbReference type="OrthoDB" id="180306at2"/>
<gene>
    <name evidence="2" type="ORF">SAMN02745181_1330</name>
</gene>
<proteinExistence type="predicted"/>
<dbReference type="AlphaFoldDB" id="A0A1M6H0W7"/>
<evidence type="ECO:0000313" key="3">
    <source>
        <dbReference type="Proteomes" id="UP000184510"/>
    </source>
</evidence>
<evidence type="ECO:0008006" key="4">
    <source>
        <dbReference type="Google" id="ProtNLM"/>
    </source>
</evidence>
<protein>
    <recommendedName>
        <fullName evidence="4">General secretion pathway protein L</fullName>
    </recommendedName>
</protein>
<keyword evidence="1" id="KW-1133">Transmembrane helix</keyword>
<reference evidence="2 3" key="1">
    <citation type="submission" date="2016-11" db="EMBL/GenBank/DDBJ databases">
        <authorList>
            <person name="Jaros S."/>
            <person name="Januszkiewicz K."/>
            <person name="Wedrychowicz H."/>
        </authorList>
    </citation>
    <scope>NUCLEOTIDE SEQUENCE [LARGE SCALE GENOMIC DNA]</scope>
    <source>
        <strain evidence="2 3">DSM 18772</strain>
    </source>
</reference>
<dbReference type="STRING" id="1123071.SAMN02745181_1330"/>
<feature type="transmembrane region" description="Helical" evidence="1">
    <location>
        <begin position="261"/>
        <end position="279"/>
    </location>
</feature>
<evidence type="ECO:0000313" key="2">
    <source>
        <dbReference type="EMBL" id="SHJ15811.1"/>
    </source>
</evidence>
<evidence type="ECO:0000256" key="1">
    <source>
        <dbReference type="SAM" id="Phobius"/>
    </source>
</evidence>
<name>A0A1M6H0W7_9BACT</name>
<dbReference type="RefSeq" id="WP_143158706.1">
    <property type="nucleotide sequence ID" value="NZ_FQYR01000003.1"/>
</dbReference>
<keyword evidence="1" id="KW-0472">Membrane</keyword>
<dbReference type="InParanoid" id="A0A1M6H0W7"/>
<keyword evidence="1" id="KW-0812">Transmembrane</keyword>
<organism evidence="2 3">
    <name type="scientific">Rubritalea squalenifaciens DSM 18772</name>
    <dbReference type="NCBI Taxonomy" id="1123071"/>
    <lineage>
        <taxon>Bacteria</taxon>
        <taxon>Pseudomonadati</taxon>
        <taxon>Verrucomicrobiota</taxon>
        <taxon>Verrucomicrobiia</taxon>
        <taxon>Verrucomicrobiales</taxon>
        <taxon>Rubritaleaceae</taxon>
        <taxon>Rubritalea</taxon>
    </lineage>
</organism>
<sequence length="410" mass="46087">MSKTTTTIILPAEDSGWEVWQDQQGVLQKVRTLKAVLSKDQTSSGERLALPVRAVATMPIRVASSDEALYRGAAQLELEKAGLLINAEGESWDCTMIADQGAGSIVAGYALLEDMLDPESVIQDVVLDYSPRCYPVDTADLIVCLKEQGEWALVCYSQGKPFYTEPLGKDFIGALEPAVKQLEVQLMLSGVEFEPQSIQIWTSDAPQLDESVSVQLTAETGLPVVIDQRPVPAVSEQGLKIRTEGMIGWKQKQQAGSRARVWFLGVALMYLVAAGYVFLKWKNLNDQIADQDHIIKTYQGSYGEKTLHDDKWEELHNLVRQDWPLAVYQRCKELLPPGNRIKFDMVEMQDGRVILSGSSAELDPINDYIPKLKADEMFKELEWLTPMPARNRGNDQRWYFKFEAKKEEVL</sequence>
<keyword evidence="3" id="KW-1185">Reference proteome</keyword>
<dbReference type="EMBL" id="FQYR01000003">
    <property type="protein sequence ID" value="SHJ15811.1"/>
    <property type="molecule type" value="Genomic_DNA"/>
</dbReference>